<reference evidence="1 2" key="1">
    <citation type="submission" date="2019-03" db="EMBL/GenBank/DDBJ databases">
        <title>Single cell metagenomics reveals metabolic interactions within the superorganism composed of flagellate Streblomastix strix and complex community of Bacteroidetes bacteria on its surface.</title>
        <authorList>
            <person name="Treitli S.C."/>
            <person name="Kolisko M."/>
            <person name="Husnik F."/>
            <person name="Keeling P."/>
            <person name="Hampl V."/>
        </authorList>
    </citation>
    <scope>NUCLEOTIDE SEQUENCE [LARGE SCALE GENOMIC DNA]</scope>
    <source>
        <strain evidence="1">ST1C</strain>
    </source>
</reference>
<dbReference type="AlphaFoldDB" id="A0A5J4WUS6"/>
<dbReference type="EMBL" id="SNRW01001070">
    <property type="protein sequence ID" value="KAA6397929.1"/>
    <property type="molecule type" value="Genomic_DNA"/>
</dbReference>
<gene>
    <name evidence="1" type="ORF">EZS28_006538</name>
</gene>
<sequence>MPIQQRALQLSIDDIQLEVNVGVETGARFGDQDDYDYECEVSDYGLSLSGRCAMLLRQGNCCVKGGYT</sequence>
<protein>
    <submittedName>
        <fullName evidence="1">Uncharacterized protein</fullName>
    </submittedName>
</protein>
<evidence type="ECO:0000313" key="2">
    <source>
        <dbReference type="Proteomes" id="UP000324800"/>
    </source>
</evidence>
<organism evidence="1 2">
    <name type="scientific">Streblomastix strix</name>
    <dbReference type="NCBI Taxonomy" id="222440"/>
    <lineage>
        <taxon>Eukaryota</taxon>
        <taxon>Metamonada</taxon>
        <taxon>Preaxostyla</taxon>
        <taxon>Oxymonadida</taxon>
        <taxon>Streblomastigidae</taxon>
        <taxon>Streblomastix</taxon>
    </lineage>
</organism>
<accession>A0A5J4WUS6</accession>
<name>A0A5J4WUS6_9EUKA</name>
<dbReference type="Proteomes" id="UP000324800">
    <property type="component" value="Unassembled WGS sequence"/>
</dbReference>
<proteinExistence type="predicted"/>
<evidence type="ECO:0000313" key="1">
    <source>
        <dbReference type="EMBL" id="KAA6397929.1"/>
    </source>
</evidence>
<comment type="caution">
    <text evidence="1">The sequence shown here is derived from an EMBL/GenBank/DDBJ whole genome shotgun (WGS) entry which is preliminary data.</text>
</comment>